<dbReference type="OrthoDB" id="187854at2"/>
<evidence type="ECO:0000256" key="1">
    <source>
        <dbReference type="SAM" id="SignalP"/>
    </source>
</evidence>
<organism evidence="2 3">
    <name type="scientific">Psychroflexus salarius</name>
    <dbReference type="NCBI Taxonomy" id="1155689"/>
    <lineage>
        <taxon>Bacteria</taxon>
        <taxon>Pseudomonadati</taxon>
        <taxon>Bacteroidota</taxon>
        <taxon>Flavobacteriia</taxon>
        <taxon>Flavobacteriales</taxon>
        <taxon>Flavobacteriaceae</taxon>
        <taxon>Psychroflexus</taxon>
    </lineage>
</organism>
<protein>
    <recommendedName>
        <fullName evidence="4">DUF2911 domain-containing protein</fullName>
    </recommendedName>
</protein>
<accession>A0A1M4WXW7</accession>
<dbReference type="RefSeq" id="WP_073193284.1">
    <property type="nucleotide sequence ID" value="NZ_FQTW01000007.1"/>
</dbReference>
<dbReference type="InterPro" id="IPR021314">
    <property type="entry name" value="DUF2911"/>
</dbReference>
<dbReference type="Proteomes" id="UP000184462">
    <property type="component" value="Unassembled WGS sequence"/>
</dbReference>
<name>A0A1M4WXW7_9FLAO</name>
<proteinExistence type="predicted"/>
<evidence type="ECO:0000313" key="2">
    <source>
        <dbReference type="EMBL" id="SHE86076.1"/>
    </source>
</evidence>
<keyword evidence="1" id="KW-0732">Signal</keyword>
<dbReference type="STRING" id="1155689.SAMN05444278_10710"/>
<feature type="signal peptide" evidence="1">
    <location>
        <begin position="1"/>
        <end position="20"/>
    </location>
</feature>
<keyword evidence="3" id="KW-1185">Reference proteome</keyword>
<gene>
    <name evidence="2" type="ORF">SAMN05444278_10710</name>
</gene>
<evidence type="ECO:0000313" key="3">
    <source>
        <dbReference type="Proteomes" id="UP000184462"/>
    </source>
</evidence>
<dbReference type="EMBL" id="FQTW01000007">
    <property type="protein sequence ID" value="SHE86076.1"/>
    <property type="molecule type" value="Genomic_DNA"/>
</dbReference>
<sequence>MKYVLSLFIIILLFINPLQAQDFSDLDKSPMDAVIARNNDNSSLARVIYSRPQKKGREIFGELVPYGKIWRTGANEATEITFYDDVEFNGNKVGAGTYTLYTIPNEKNWTIILNKDINVWGAYKYDQSNDVMRTEVKTNETAATVENFSITFRPTDNGANLLMGWDNVYLEIPIKN</sequence>
<dbReference type="AlphaFoldDB" id="A0A1M4WXW7"/>
<evidence type="ECO:0008006" key="4">
    <source>
        <dbReference type="Google" id="ProtNLM"/>
    </source>
</evidence>
<reference evidence="2 3" key="1">
    <citation type="submission" date="2016-11" db="EMBL/GenBank/DDBJ databases">
        <authorList>
            <person name="Jaros S."/>
            <person name="Januszkiewicz K."/>
            <person name="Wedrychowicz H."/>
        </authorList>
    </citation>
    <scope>NUCLEOTIDE SEQUENCE [LARGE SCALE GENOMIC DNA]</scope>
    <source>
        <strain evidence="2 3">DSM 25661</strain>
    </source>
</reference>
<dbReference type="Pfam" id="PF11138">
    <property type="entry name" value="DUF2911"/>
    <property type="match status" value="1"/>
</dbReference>
<feature type="chain" id="PRO_5012544703" description="DUF2911 domain-containing protein" evidence="1">
    <location>
        <begin position="21"/>
        <end position="176"/>
    </location>
</feature>